<protein>
    <submittedName>
        <fullName evidence="2">Uncharacterized protein</fullName>
    </submittedName>
</protein>
<dbReference type="EMBL" id="UINC01001420">
    <property type="protein sequence ID" value="SUZ80268.1"/>
    <property type="molecule type" value="Genomic_DNA"/>
</dbReference>
<gene>
    <name evidence="2" type="ORF">METZ01_LOCUS33122</name>
</gene>
<evidence type="ECO:0000256" key="1">
    <source>
        <dbReference type="SAM" id="MobiDB-lite"/>
    </source>
</evidence>
<feature type="compositionally biased region" description="Polar residues" evidence="1">
    <location>
        <begin position="34"/>
        <end position="46"/>
    </location>
</feature>
<accession>A0A381QN46</accession>
<name>A0A381QN46_9ZZZZ</name>
<evidence type="ECO:0000313" key="2">
    <source>
        <dbReference type="EMBL" id="SUZ80268.1"/>
    </source>
</evidence>
<feature type="region of interest" description="Disordered" evidence="1">
    <location>
        <begin position="32"/>
        <end position="64"/>
    </location>
</feature>
<dbReference type="AlphaFoldDB" id="A0A381QN46"/>
<feature type="compositionally biased region" description="Polar residues" evidence="1">
    <location>
        <begin position="53"/>
        <end position="64"/>
    </location>
</feature>
<sequence>MVRKIVIALFLFKLNIRRNNRPSTAITAEFRTASGPNTRPAASNSSEVDRLTLVSNGQTSLNRN</sequence>
<organism evidence="2">
    <name type="scientific">marine metagenome</name>
    <dbReference type="NCBI Taxonomy" id="408172"/>
    <lineage>
        <taxon>unclassified sequences</taxon>
        <taxon>metagenomes</taxon>
        <taxon>ecological metagenomes</taxon>
    </lineage>
</organism>
<reference evidence="2" key="1">
    <citation type="submission" date="2018-05" db="EMBL/GenBank/DDBJ databases">
        <authorList>
            <person name="Lanie J.A."/>
            <person name="Ng W.-L."/>
            <person name="Kazmierczak K.M."/>
            <person name="Andrzejewski T.M."/>
            <person name="Davidsen T.M."/>
            <person name="Wayne K.J."/>
            <person name="Tettelin H."/>
            <person name="Glass J.I."/>
            <person name="Rusch D."/>
            <person name="Podicherti R."/>
            <person name="Tsui H.-C.T."/>
            <person name="Winkler M.E."/>
        </authorList>
    </citation>
    <scope>NUCLEOTIDE SEQUENCE</scope>
</reference>
<proteinExistence type="predicted"/>